<keyword evidence="3" id="KW-1185">Reference proteome</keyword>
<protein>
    <submittedName>
        <fullName evidence="2">Uncharacterized protein</fullName>
    </submittedName>
</protein>
<name>A0ABD1FP40_SALDI</name>
<evidence type="ECO:0000313" key="2">
    <source>
        <dbReference type="EMBL" id="KAL1532838.1"/>
    </source>
</evidence>
<dbReference type="Proteomes" id="UP001567538">
    <property type="component" value="Unassembled WGS sequence"/>
</dbReference>
<dbReference type="AlphaFoldDB" id="A0ABD1FP40"/>
<feature type="transmembrane region" description="Helical" evidence="1">
    <location>
        <begin position="34"/>
        <end position="57"/>
    </location>
</feature>
<dbReference type="EMBL" id="JBEAFC010000014">
    <property type="protein sequence ID" value="KAL1532838.1"/>
    <property type="molecule type" value="Genomic_DNA"/>
</dbReference>
<reference evidence="2 3" key="1">
    <citation type="submission" date="2024-06" db="EMBL/GenBank/DDBJ databases">
        <title>A chromosome level genome sequence of Diviner's sage (Salvia divinorum).</title>
        <authorList>
            <person name="Ford S.A."/>
            <person name="Ro D.-K."/>
            <person name="Ness R.W."/>
            <person name="Phillips M.A."/>
        </authorList>
    </citation>
    <scope>NUCLEOTIDE SEQUENCE [LARGE SCALE GENOMIC DNA]</scope>
    <source>
        <strain evidence="2">SAF-2024a</strain>
        <tissue evidence="2">Leaf</tissue>
    </source>
</reference>
<keyword evidence="1" id="KW-1133">Transmembrane helix</keyword>
<comment type="caution">
    <text evidence="2">The sequence shown here is derived from an EMBL/GenBank/DDBJ whole genome shotgun (WGS) entry which is preliminary data.</text>
</comment>
<accession>A0ABD1FP40</accession>
<sequence length="76" mass="8753">MNLLTHNHAHALGIFERLIIEWLFASWFPILRSILLNSTILSYFILDILCFFLPLITKKPITSAESMQSLLALFCS</sequence>
<keyword evidence="1" id="KW-0812">Transmembrane</keyword>
<organism evidence="2 3">
    <name type="scientific">Salvia divinorum</name>
    <name type="common">Maria pastora</name>
    <name type="synonym">Diviner's sage</name>
    <dbReference type="NCBI Taxonomy" id="28513"/>
    <lineage>
        <taxon>Eukaryota</taxon>
        <taxon>Viridiplantae</taxon>
        <taxon>Streptophyta</taxon>
        <taxon>Embryophyta</taxon>
        <taxon>Tracheophyta</taxon>
        <taxon>Spermatophyta</taxon>
        <taxon>Magnoliopsida</taxon>
        <taxon>eudicotyledons</taxon>
        <taxon>Gunneridae</taxon>
        <taxon>Pentapetalae</taxon>
        <taxon>asterids</taxon>
        <taxon>lamiids</taxon>
        <taxon>Lamiales</taxon>
        <taxon>Lamiaceae</taxon>
        <taxon>Nepetoideae</taxon>
        <taxon>Mentheae</taxon>
        <taxon>Salviinae</taxon>
        <taxon>Salvia</taxon>
        <taxon>Salvia subgen. Calosphace</taxon>
    </lineage>
</organism>
<keyword evidence="1" id="KW-0472">Membrane</keyword>
<proteinExistence type="predicted"/>
<evidence type="ECO:0000256" key="1">
    <source>
        <dbReference type="SAM" id="Phobius"/>
    </source>
</evidence>
<gene>
    <name evidence="2" type="ORF">AAHA92_32801</name>
</gene>
<evidence type="ECO:0000313" key="3">
    <source>
        <dbReference type="Proteomes" id="UP001567538"/>
    </source>
</evidence>